<reference evidence="1" key="1">
    <citation type="submission" date="2021-06" db="EMBL/GenBank/DDBJ databases">
        <title>Novel Mycoplasma species detected in California sea lions (Zalophus californianus) from the USA.</title>
        <authorList>
            <person name="Volokhov D.V."/>
            <person name="Furtak V.A."/>
            <person name="Zagorodnyaya T.A."/>
        </authorList>
    </citation>
    <scope>NUCLEOTIDE SEQUENCE [LARGE SCALE GENOMIC DNA]</scope>
    <source>
        <strain evidence="1">CSL 4779</strain>
    </source>
</reference>
<accession>A0ABS6DSV0</accession>
<organism evidence="1 2">
    <name type="scientific">Mycoplasma zalophidermidis</name>
    <dbReference type="NCBI Taxonomy" id="398174"/>
    <lineage>
        <taxon>Bacteria</taxon>
        <taxon>Bacillati</taxon>
        <taxon>Mycoplasmatota</taxon>
        <taxon>Mollicutes</taxon>
        <taxon>Mycoplasmataceae</taxon>
        <taxon>Mycoplasma</taxon>
    </lineage>
</organism>
<evidence type="ECO:0000313" key="1">
    <source>
        <dbReference type="EMBL" id="MBU4693982.1"/>
    </source>
</evidence>
<name>A0ABS6DSV0_9MOLU</name>
<sequence length="93" mass="11204">MKNDKNENFRKINDQDKITNSIELELYIENFLDTNKTYFIDATKSNINAWIKSTFLDDPNKPEYISANLVWFVISYLYISQIKQIHKEQMNKY</sequence>
<keyword evidence="2" id="KW-1185">Reference proteome</keyword>
<proteinExistence type="predicted"/>
<dbReference type="Proteomes" id="UP000812267">
    <property type="component" value="Unassembled WGS sequence"/>
</dbReference>
<dbReference type="EMBL" id="JAHMHK010000035">
    <property type="protein sequence ID" value="MBU4693982.1"/>
    <property type="molecule type" value="Genomic_DNA"/>
</dbReference>
<gene>
    <name evidence="1" type="ORF">KQ878_03785</name>
</gene>
<evidence type="ECO:0000313" key="2">
    <source>
        <dbReference type="Proteomes" id="UP000812267"/>
    </source>
</evidence>
<comment type="caution">
    <text evidence="1">The sequence shown here is derived from an EMBL/GenBank/DDBJ whole genome shotgun (WGS) entry which is preliminary data.</text>
</comment>
<feature type="non-terminal residue" evidence="1">
    <location>
        <position position="93"/>
    </location>
</feature>
<protein>
    <submittedName>
        <fullName evidence="1">Uncharacterized protein</fullName>
    </submittedName>
</protein>